<sequence>MYYGKLEPTRRFTLLYLTLLAWIPIGIPIGLAGLLLNNNFLMSLAVFGPLVHGLVFFLNLYYERKKEIRKNYE</sequence>
<comment type="caution">
    <text evidence="2">The sequence shown here is derived from an EMBL/GenBank/DDBJ whole genome shotgun (WGS) entry which is preliminary data.</text>
</comment>
<evidence type="ECO:0000313" key="2">
    <source>
        <dbReference type="EMBL" id="SFQ86605.1"/>
    </source>
</evidence>
<dbReference type="Proteomes" id="UP000182762">
    <property type="component" value="Unassembled WGS sequence"/>
</dbReference>
<organism evidence="2 3">
    <name type="scientific">Priestia endophytica DSM 13796</name>
    <dbReference type="NCBI Taxonomy" id="1121089"/>
    <lineage>
        <taxon>Bacteria</taxon>
        <taxon>Bacillati</taxon>
        <taxon>Bacillota</taxon>
        <taxon>Bacilli</taxon>
        <taxon>Bacillales</taxon>
        <taxon>Bacillaceae</taxon>
        <taxon>Priestia</taxon>
    </lineage>
</organism>
<keyword evidence="1" id="KW-0812">Transmembrane</keyword>
<keyword evidence="1" id="KW-0472">Membrane</keyword>
<keyword evidence="1" id="KW-1133">Transmembrane helix</keyword>
<evidence type="ECO:0008006" key="4">
    <source>
        <dbReference type="Google" id="ProtNLM"/>
    </source>
</evidence>
<feature type="transmembrane region" description="Helical" evidence="1">
    <location>
        <begin position="12"/>
        <end position="34"/>
    </location>
</feature>
<reference evidence="2 3" key="1">
    <citation type="submission" date="2016-10" db="EMBL/GenBank/DDBJ databases">
        <authorList>
            <person name="Varghese N."/>
            <person name="Submissions S."/>
        </authorList>
    </citation>
    <scope>NUCLEOTIDE SEQUENCE [LARGE SCALE GENOMIC DNA]</scope>
    <source>
        <strain evidence="2 3">DSM 13796</strain>
    </source>
</reference>
<dbReference type="EMBL" id="FOXX01000019">
    <property type="protein sequence ID" value="SFQ86605.1"/>
    <property type="molecule type" value="Genomic_DNA"/>
</dbReference>
<gene>
    <name evidence="2" type="ORF">SAMN02745910_04679</name>
</gene>
<evidence type="ECO:0000313" key="3">
    <source>
        <dbReference type="Proteomes" id="UP000182762"/>
    </source>
</evidence>
<evidence type="ECO:0000256" key="1">
    <source>
        <dbReference type="SAM" id="Phobius"/>
    </source>
</evidence>
<proteinExistence type="predicted"/>
<feature type="transmembrane region" description="Helical" evidence="1">
    <location>
        <begin position="40"/>
        <end position="62"/>
    </location>
</feature>
<protein>
    <recommendedName>
        <fullName evidence="4">Proteolipid membrane potential modulator</fullName>
    </recommendedName>
</protein>
<name>A0A1I6C0J4_9BACI</name>
<keyword evidence="3" id="KW-1185">Reference proteome</keyword>
<accession>A0A1I6C0J4</accession>